<dbReference type="GO" id="GO:0042910">
    <property type="term" value="F:xenobiotic transmembrane transporter activity"/>
    <property type="evidence" value="ECO:0007669"/>
    <property type="project" value="TreeGrafter"/>
</dbReference>
<name>A0A6F8ZFS3_9FIRM</name>
<keyword evidence="2" id="KW-0812">Transmembrane</keyword>
<protein>
    <submittedName>
        <fullName evidence="3">Uncharacterized protein</fullName>
    </submittedName>
</protein>
<keyword evidence="2" id="KW-1133">Transmembrane helix</keyword>
<dbReference type="EMBL" id="LR778114">
    <property type="protein sequence ID" value="CAB1128598.1"/>
    <property type="molecule type" value="Genomic_DNA"/>
</dbReference>
<dbReference type="GO" id="GO:0005886">
    <property type="term" value="C:plasma membrane"/>
    <property type="evidence" value="ECO:0007669"/>
    <property type="project" value="TreeGrafter"/>
</dbReference>
<accession>A0A6F8ZFS3</accession>
<evidence type="ECO:0000256" key="1">
    <source>
        <dbReference type="SAM" id="MobiDB-lite"/>
    </source>
</evidence>
<evidence type="ECO:0000256" key="2">
    <source>
        <dbReference type="SAM" id="Phobius"/>
    </source>
</evidence>
<evidence type="ECO:0000313" key="4">
    <source>
        <dbReference type="Proteomes" id="UP000503399"/>
    </source>
</evidence>
<dbReference type="PANTHER" id="PTHR32063">
    <property type="match status" value="1"/>
</dbReference>
<sequence>MNGHPAVGLVVTAASDANTLATDNAIHSALAKLARQLPPGVHTTVTGDITQYTRTALHNVEFDLALGVLMAGLVLLVFLHRCGEHHHRAAGDSGLAPQHIRRHVFPGLQPRPHLPAGPVAGHRYPGGRLHRGTGEHPPPPFPGQGPRHRRL</sequence>
<dbReference type="Proteomes" id="UP000503399">
    <property type="component" value="Chromosome"/>
</dbReference>
<keyword evidence="4" id="KW-1185">Reference proteome</keyword>
<dbReference type="PANTHER" id="PTHR32063:SF0">
    <property type="entry name" value="SWARMING MOTILITY PROTEIN SWRC"/>
    <property type="match status" value="1"/>
</dbReference>
<proteinExistence type="predicted"/>
<dbReference type="KEGG" id="hfv:R50_1092"/>
<dbReference type="AlphaFoldDB" id="A0A6F8ZFS3"/>
<dbReference type="SUPFAM" id="SSF82693">
    <property type="entry name" value="Multidrug efflux transporter AcrB pore domain, PN1, PN2, PC1 and PC2 subdomains"/>
    <property type="match status" value="1"/>
</dbReference>
<dbReference type="Pfam" id="PF00873">
    <property type="entry name" value="ACR_tran"/>
    <property type="match status" value="1"/>
</dbReference>
<organism evidence="3 4">
    <name type="scientific">Candidatus Hydrogenisulfobacillus filiaventi</name>
    <dbReference type="NCBI Taxonomy" id="2707344"/>
    <lineage>
        <taxon>Bacteria</taxon>
        <taxon>Bacillati</taxon>
        <taxon>Bacillota</taxon>
        <taxon>Clostridia</taxon>
        <taxon>Eubacteriales</taxon>
        <taxon>Clostridiales Family XVII. Incertae Sedis</taxon>
        <taxon>Candidatus Hydrogenisulfobacillus</taxon>
    </lineage>
</organism>
<gene>
    <name evidence="3" type="ORF">R50_1092</name>
</gene>
<reference evidence="3 4" key="1">
    <citation type="submission" date="2020-02" db="EMBL/GenBank/DDBJ databases">
        <authorList>
            <person name="Hogendoorn C."/>
        </authorList>
    </citation>
    <scope>NUCLEOTIDE SEQUENCE [LARGE SCALE GENOMIC DNA]</scope>
    <source>
        <strain evidence="3">R501</strain>
    </source>
</reference>
<dbReference type="InterPro" id="IPR001036">
    <property type="entry name" value="Acrflvin-R"/>
</dbReference>
<evidence type="ECO:0000313" key="3">
    <source>
        <dbReference type="EMBL" id="CAB1128598.1"/>
    </source>
</evidence>
<feature type="region of interest" description="Disordered" evidence="1">
    <location>
        <begin position="106"/>
        <end position="151"/>
    </location>
</feature>
<keyword evidence="2" id="KW-0472">Membrane</keyword>
<dbReference type="Gene3D" id="3.30.70.1320">
    <property type="entry name" value="Multidrug efflux transporter AcrB pore domain like"/>
    <property type="match status" value="1"/>
</dbReference>
<feature type="transmembrane region" description="Helical" evidence="2">
    <location>
        <begin position="62"/>
        <end position="79"/>
    </location>
</feature>